<feature type="transmembrane region" description="Helical" evidence="1">
    <location>
        <begin position="118"/>
        <end position="138"/>
    </location>
</feature>
<comment type="caution">
    <text evidence="3">The sequence shown here is derived from an EMBL/GenBank/DDBJ whole genome shotgun (WGS) entry which is preliminary data.</text>
</comment>
<keyword evidence="1" id="KW-0812">Transmembrane</keyword>
<evidence type="ECO:0000259" key="2">
    <source>
        <dbReference type="Pfam" id="PF20182"/>
    </source>
</evidence>
<name>A0ABX0SYZ9_9PSEU</name>
<dbReference type="Pfam" id="PF20182">
    <property type="entry name" value="DUF6545"/>
    <property type="match status" value="1"/>
</dbReference>
<feature type="transmembrane region" description="Helical" evidence="1">
    <location>
        <begin position="158"/>
        <end position="179"/>
    </location>
</feature>
<feature type="domain" description="DUF6545" evidence="2">
    <location>
        <begin position="267"/>
        <end position="363"/>
    </location>
</feature>
<dbReference type="RefSeq" id="WP_167119047.1">
    <property type="nucleotide sequence ID" value="NZ_JAANOU010000001.1"/>
</dbReference>
<keyword evidence="4" id="KW-1185">Reference proteome</keyword>
<keyword evidence="1" id="KW-1133">Transmembrane helix</keyword>
<accession>A0ABX0SYZ9</accession>
<feature type="transmembrane region" description="Helical" evidence="1">
    <location>
        <begin position="48"/>
        <end position="65"/>
    </location>
</feature>
<feature type="transmembrane region" description="Helical" evidence="1">
    <location>
        <begin position="81"/>
        <end position="106"/>
    </location>
</feature>
<dbReference type="InterPro" id="IPR046675">
    <property type="entry name" value="DUF6545"/>
</dbReference>
<proteinExistence type="predicted"/>
<evidence type="ECO:0000313" key="4">
    <source>
        <dbReference type="Proteomes" id="UP000754495"/>
    </source>
</evidence>
<evidence type="ECO:0000256" key="1">
    <source>
        <dbReference type="SAM" id="Phobius"/>
    </source>
</evidence>
<gene>
    <name evidence="3" type="ORF">FHX46_004712</name>
</gene>
<protein>
    <recommendedName>
        <fullName evidence="2">DUF6545 domain-containing protein</fullName>
    </recommendedName>
</protein>
<organism evidence="3 4">
    <name type="scientific">Amycolatopsis viridis</name>
    <dbReference type="NCBI Taxonomy" id="185678"/>
    <lineage>
        <taxon>Bacteria</taxon>
        <taxon>Bacillati</taxon>
        <taxon>Actinomycetota</taxon>
        <taxon>Actinomycetes</taxon>
        <taxon>Pseudonocardiales</taxon>
        <taxon>Pseudonocardiaceae</taxon>
        <taxon>Amycolatopsis</taxon>
    </lineage>
</organism>
<feature type="transmembrane region" description="Helical" evidence="1">
    <location>
        <begin position="24"/>
        <end position="41"/>
    </location>
</feature>
<feature type="transmembrane region" description="Helical" evidence="1">
    <location>
        <begin position="191"/>
        <end position="214"/>
    </location>
</feature>
<keyword evidence="1" id="KW-0472">Membrane</keyword>
<feature type="transmembrane region" description="Helical" evidence="1">
    <location>
        <begin position="234"/>
        <end position="253"/>
    </location>
</feature>
<sequence length="451" mass="48489">MAVLLAVAAVLVVGVRSGSWYGTGAAAGAVLAVVALQARGLRSGDPGFGFFCAVFIAGGLTALFWDPATNHTIVQAGLPPTVVYLLGCVLSNIATFSVLSMLASTLEENGSSGRRRTIRRVLTLLGSIIAMTVLAIGLHNPPNVATFPAHGGEPRLDWIRAIYALYIAVGVTEFLVICSRYLRREEPPRRVVISVWLEISGGVLAFVLAGRQIAGAWADQYGGNAVLDNTTISEILSAATFAPMVLGATWLVWAPAVMERLLLGWAWWAVHAMAPLHNALPADLLLDCDDDDLGVQRTWITGEIQDVRIALEPYVHPGIAERVRAAPMRRSRAKTEALVKAAELASALDAFDDECRTDTAAQRANRVRQLLAHATDIAPHTATIFVKITPAGIETYEDMPDIAAEPVSLKAQIAQDLPLIRLARAFRHAEVTRLREWARHDRASASAPLAV</sequence>
<evidence type="ECO:0000313" key="3">
    <source>
        <dbReference type="EMBL" id="NIH82182.1"/>
    </source>
</evidence>
<dbReference type="EMBL" id="JAANOU010000001">
    <property type="protein sequence ID" value="NIH82182.1"/>
    <property type="molecule type" value="Genomic_DNA"/>
</dbReference>
<reference evidence="3 4" key="1">
    <citation type="submission" date="2020-03" db="EMBL/GenBank/DDBJ databases">
        <title>Sequencing the genomes of 1000 actinobacteria strains.</title>
        <authorList>
            <person name="Klenk H.-P."/>
        </authorList>
    </citation>
    <scope>NUCLEOTIDE SEQUENCE [LARGE SCALE GENOMIC DNA]</scope>
    <source>
        <strain evidence="3 4">DSM 45668</strain>
    </source>
</reference>
<dbReference type="Proteomes" id="UP000754495">
    <property type="component" value="Unassembled WGS sequence"/>
</dbReference>